<accession>A0ABT2Y6M2</accession>
<evidence type="ECO:0000256" key="2">
    <source>
        <dbReference type="ARBA" id="ARBA00023002"/>
    </source>
</evidence>
<keyword evidence="2" id="KW-0560">Oxidoreductase</keyword>
<comment type="caution">
    <text evidence="4">The sequence shown here is derived from an EMBL/GenBank/DDBJ whole genome shotgun (WGS) entry which is preliminary data.</text>
</comment>
<reference evidence="4" key="1">
    <citation type="submission" date="2022-09" db="EMBL/GenBank/DDBJ databases">
        <title>Novel Mycoplasma species identified in domestic and wild animals.</title>
        <authorList>
            <person name="Volokhov D.V."/>
            <person name="Furtak V.A."/>
            <person name="Zagorodnyaya T.A."/>
        </authorList>
    </citation>
    <scope>NUCLEOTIDE SEQUENCE</scope>
    <source>
        <strain evidence="4">Oakley</strain>
    </source>
</reference>
<dbReference type="PANTHER" id="PTHR43673">
    <property type="entry name" value="NAD(P)H NITROREDUCTASE YDGI-RELATED"/>
    <property type="match status" value="1"/>
</dbReference>
<comment type="similarity">
    <text evidence="1">Belongs to the nitroreductase family.</text>
</comment>
<name>A0ABT2Y6M2_9MOLU</name>
<feature type="domain" description="Nitroreductase" evidence="3">
    <location>
        <begin position="11"/>
        <end position="183"/>
    </location>
</feature>
<evidence type="ECO:0000259" key="3">
    <source>
        <dbReference type="Pfam" id="PF00881"/>
    </source>
</evidence>
<dbReference type="Gene3D" id="3.40.109.10">
    <property type="entry name" value="NADH Oxidase"/>
    <property type="match status" value="1"/>
</dbReference>
<dbReference type="Pfam" id="PF00881">
    <property type="entry name" value="Nitroreductase"/>
    <property type="match status" value="1"/>
</dbReference>
<dbReference type="RefSeq" id="WP_263608299.1">
    <property type="nucleotide sequence ID" value="NZ_JAOVQM010000003.1"/>
</dbReference>
<protein>
    <submittedName>
        <fullName evidence="4">Nitroreductase family protein</fullName>
    </submittedName>
</protein>
<dbReference type="InterPro" id="IPR029479">
    <property type="entry name" value="Nitroreductase"/>
</dbReference>
<evidence type="ECO:0000256" key="1">
    <source>
        <dbReference type="ARBA" id="ARBA00007118"/>
    </source>
</evidence>
<sequence>MTKNNQFDDIILNRRSIRKYKPVEIDETTLRAIFEMALRAPSANNLQPWTFRIIQSAEAKAKYSDLFKWNRSQYETASAMIIILVDTRYASRAEAIYDKAVSIGTMSPEVREKQLNNFKSQNPNSLDVLKVAYIDAGLIAMNLMLSARHFGYDTCPIGGFDKANAPQAFGLENHEAVMAISIGVADDTGHRSVRLDFDQVAKIH</sequence>
<evidence type="ECO:0000313" key="5">
    <source>
        <dbReference type="Proteomes" id="UP001177160"/>
    </source>
</evidence>
<dbReference type="Proteomes" id="UP001177160">
    <property type="component" value="Unassembled WGS sequence"/>
</dbReference>
<dbReference type="PANTHER" id="PTHR43673:SF10">
    <property type="entry name" value="NADH DEHYDROGENASE_NAD(P)H NITROREDUCTASE XCC3605-RELATED"/>
    <property type="match status" value="1"/>
</dbReference>
<keyword evidence="5" id="KW-1185">Reference proteome</keyword>
<organism evidence="4 5">
    <name type="scientific">Paracholeplasma manati</name>
    <dbReference type="NCBI Taxonomy" id="591373"/>
    <lineage>
        <taxon>Bacteria</taxon>
        <taxon>Bacillati</taxon>
        <taxon>Mycoplasmatota</taxon>
        <taxon>Mollicutes</taxon>
        <taxon>Acholeplasmatales</taxon>
        <taxon>Acholeplasmataceae</taxon>
        <taxon>Paracholeplasma</taxon>
    </lineage>
</organism>
<gene>
    <name evidence="4" type="ORF">N7548_04705</name>
</gene>
<dbReference type="SUPFAM" id="SSF55469">
    <property type="entry name" value="FMN-dependent nitroreductase-like"/>
    <property type="match status" value="1"/>
</dbReference>
<dbReference type="InterPro" id="IPR000415">
    <property type="entry name" value="Nitroreductase-like"/>
</dbReference>
<proteinExistence type="inferred from homology"/>
<evidence type="ECO:0000313" key="4">
    <source>
        <dbReference type="EMBL" id="MCV2232123.1"/>
    </source>
</evidence>
<dbReference type="EMBL" id="JAOVQM010000003">
    <property type="protein sequence ID" value="MCV2232123.1"/>
    <property type="molecule type" value="Genomic_DNA"/>
</dbReference>